<dbReference type="OrthoDB" id="287438at2"/>
<reference evidence="1 2" key="1">
    <citation type="submission" date="2019-02" db="EMBL/GenBank/DDBJ databases">
        <title>Deep-cultivation of Planctomycetes and their phenomic and genomic characterization uncovers novel biology.</title>
        <authorList>
            <person name="Wiegand S."/>
            <person name="Jogler M."/>
            <person name="Boedeker C."/>
            <person name="Pinto D."/>
            <person name="Vollmers J."/>
            <person name="Rivas-Marin E."/>
            <person name="Kohn T."/>
            <person name="Peeters S.H."/>
            <person name="Heuer A."/>
            <person name="Rast P."/>
            <person name="Oberbeckmann S."/>
            <person name="Bunk B."/>
            <person name="Jeske O."/>
            <person name="Meyerdierks A."/>
            <person name="Storesund J.E."/>
            <person name="Kallscheuer N."/>
            <person name="Luecker S."/>
            <person name="Lage O.M."/>
            <person name="Pohl T."/>
            <person name="Merkel B.J."/>
            <person name="Hornburger P."/>
            <person name="Mueller R.-W."/>
            <person name="Bruemmer F."/>
            <person name="Labrenz M."/>
            <person name="Spormann A.M."/>
            <person name="Op den Camp H."/>
            <person name="Overmann J."/>
            <person name="Amann R."/>
            <person name="Jetten M.S.M."/>
            <person name="Mascher T."/>
            <person name="Medema M.H."/>
            <person name="Devos D.P."/>
            <person name="Kaster A.-K."/>
            <person name="Ovreas L."/>
            <person name="Rohde M."/>
            <person name="Galperin M.Y."/>
            <person name="Jogler C."/>
        </authorList>
    </citation>
    <scope>NUCLEOTIDE SEQUENCE [LARGE SCALE GENOMIC DNA]</scope>
    <source>
        <strain evidence="1 2">HG66A1</strain>
    </source>
</reference>
<dbReference type="Proteomes" id="UP000320421">
    <property type="component" value="Chromosome"/>
</dbReference>
<evidence type="ECO:0000313" key="2">
    <source>
        <dbReference type="Proteomes" id="UP000320421"/>
    </source>
</evidence>
<proteinExistence type="predicted"/>
<keyword evidence="2" id="KW-1185">Reference proteome</keyword>
<sequence>MYYTGICPACEQGALGLRICSSQLDLAILCDECDALWLSSDTSVSPMFPEQPDLPCPSCKGNLSEPPAHWAGLGEIYERGWLEFVRGMAD</sequence>
<accession>A0A517PXZ6</accession>
<gene>
    <name evidence="1" type="ORF">HG66A1_60920</name>
</gene>
<dbReference type="RefSeq" id="WP_145192817.1">
    <property type="nucleotide sequence ID" value="NZ_CP036266.1"/>
</dbReference>
<organism evidence="1 2">
    <name type="scientific">Gimesia chilikensis</name>
    <dbReference type="NCBI Taxonomy" id="2605989"/>
    <lineage>
        <taxon>Bacteria</taxon>
        <taxon>Pseudomonadati</taxon>
        <taxon>Planctomycetota</taxon>
        <taxon>Planctomycetia</taxon>
        <taxon>Planctomycetales</taxon>
        <taxon>Planctomycetaceae</taxon>
        <taxon>Gimesia</taxon>
    </lineage>
</organism>
<dbReference type="AlphaFoldDB" id="A0A517PXZ6"/>
<evidence type="ECO:0000313" key="1">
    <source>
        <dbReference type="EMBL" id="QDT24260.1"/>
    </source>
</evidence>
<name>A0A517PXZ6_9PLAN</name>
<dbReference type="EMBL" id="CP036266">
    <property type="protein sequence ID" value="QDT24260.1"/>
    <property type="molecule type" value="Genomic_DNA"/>
</dbReference>
<protein>
    <submittedName>
        <fullName evidence="1">Uncharacterized protein</fullName>
    </submittedName>
</protein>